<comment type="caution">
    <text evidence="1">The sequence shown here is derived from an EMBL/GenBank/DDBJ whole genome shotgun (WGS) entry which is preliminary data.</text>
</comment>
<accession>A0ABN3RZ80</accession>
<reference evidence="1 2" key="1">
    <citation type="journal article" date="2019" name="Int. J. Syst. Evol. Microbiol.">
        <title>The Global Catalogue of Microorganisms (GCM) 10K type strain sequencing project: providing services to taxonomists for standard genome sequencing and annotation.</title>
        <authorList>
            <consortium name="The Broad Institute Genomics Platform"/>
            <consortium name="The Broad Institute Genome Sequencing Center for Infectious Disease"/>
            <person name="Wu L."/>
            <person name="Ma J."/>
        </authorList>
    </citation>
    <scope>NUCLEOTIDE SEQUENCE [LARGE SCALE GENOMIC DNA]</scope>
    <source>
        <strain evidence="1 2">JCM 4524</strain>
    </source>
</reference>
<evidence type="ECO:0000313" key="1">
    <source>
        <dbReference type="EMBL" id="GAA2664323.1"/>
    </source>
</evidence>
<sequence length="42" mass="4845">MTLRPKQPRAIADRLRLTEHFAALMSTPTLEEVVGINRFAHR</sequence>
<dbReference type="RefSeq" id="WP_344397082.1">
    <property type="nucleotide sequence ID" value="NZ_BAAASJ010000125.1"/>
</dbReference>
<protein>
    <submittedName>
        <fullName evidence="1">Uncharacterized protein</fullName>
    </submittedName>
</protein>
<proteinExistence type="predicted"/>
<evidence type="ECO:0000313" key="2">
    <source>
        <dbReference type="Proteomes" id="UP001500151"/>
    </source>
</evidence>
<gene>
    <name evidence="1" type="ORF">GCM10010307_85710</name>
</gene>
<keyword evidence="2" id="KW-1185">Reference proteome</keyword>
<name>A0ABN3RZ80_9ACTN</name>
<dbReference type="Proteomes" id="UP001500151">
    <property type="component" value="Unassembled WGS sequence"/>
</dbReference>
<dbReference type="EMBL" id="BAAASJ010000125">
    <property type="protein sequence ID" value="GAA2664323.1"/>
    <property type="molecule type" value="Genomic_DNA"/>
</dbReference>
<organism evidence="1 2">
    <name type="scientific">Streptomyces vastus</name>
    <dbReference type="NCBI Taxonomy" id="285451"/>
    <lineage>
        <taxon>Bacteria</taxon>
        <taxon>Bacillati</taxon>
        <taxon>Actinomycetota</taxon>
        <taxon>Actinomycetes</taxon>
        <taxon>Kitasatosporales</taxon>
        <taxon>Streptomycetaceae</taxon>
        <taxon>Streptomyces</taxon>
    </lineage>
</organism>